<dbReference type="Proteomes" id="UP001454036">
    <property type="component" value="Unassembled WGS sequence"/>
</dbReference>
<reference evidence="4 5" key="1">
    <citation type="submission" date="2024-01" db="EMBL/GenBank/DDBJ databases">
        <title>The complete chloroplast genome sequence of Lithospermum erythrorhizon: insights into the phylogenetic relationship among Boraginaceae species and the maternal lineages of purple gromwells.</title>
        <authorList>
            <person name="Okada T."/>
            <person name="Watanabe K."/>
        </authorList>
    </citation>
    <scope>NUCLEOTIDE SEQUENCE [LARGE SCALE GENOMIC DNA]</scope>
</reference>
<dbReference type="SUPFAM" id="SSF50129">
    <property type="entry name" value="GroES-like"/>
    <property type="match status" value="1"/>
</dbReference>
<proteinExistence type="predicted"/>
<organism evidence="4 5">
    <name type="scientific">Lithospermum erythrorhizon</name>
    <name type="common">Purple gromwell</name>
    <name type="synonym">Lithospermum officinale var. erythrorhizon</name>
    <dbReference type="NCBI Taxonomy" id="34254"/>
    <lineage>
        <taxon>Eukaryota</taxon>
        <taxon>Viridiplantae</taxon>
        <taxon>Streptophyta</taxon>
        <taxon>Embryophyta</taxon>
        <taxon>Tracheophyta</taxon>
        <taxon>Spermatophyta</taxon>
        <taxon>Magnoliopsida</taxon>
        <taxon>eudicotyledons</taxon>
        <taxon>Gunneridae</taxon>
        <taxon>Pentapetalae</taxon>
        <taxon>asterids</taxon>
        <taxon>lamiids</taxon>
        <taxon>Boraginales</taxon>
        <taxon>Boraginaceae</taxon>
        <taxon>Boraginoideae</taxon>
        <taxon>Lithospermeae</taxon>
        <taxon>Lithospermum</taxon>
    </lineage>
</organism>
<dbReference type="GO" id="GO:0016651">
    <property type="term" value="F:oxidoreductase activity, acting on NAD(P)H"/>
    <property type="evidence" value="ECO:0007669"/>
    <property type="project" value="TreeGrafter"/>
</dbReference>
<dbReference type="GO" id="GO:0070402">
    <property type="term" value="F:NADPH binding"/>
    <property type="evidence" value="ECO:0007669"/>
    <property type="project" value="TreeGrafter"/>
</dbReference>
<dbReference type="InterPro" id="IPR011032">
    <property type="entry name" value="GroES-like_sf"/>
</dbReference>
<keyword evidence="1" id="KW-0521">NADP</keyword>
<dbReference type="EMBL" id="BAABME010007487">
    <property type="protein sequence ID" value="GAA0171016.1"/>
    <property type="molecule type" value="Genomic_DNA"/>
</dbReference>
<accession>A0AAV3R6Q5</accession>
<comment type="caution">
    <text evidence="4">The sequence shown here is derived from an EMBL/GenBank/DDBJ whole genome shotgun (WGS) entry which is preliminary data.</text>
</comment>
<dbReference type="PANTHER" id="PTHR48106">
    <property type="entry name" value="QUINONE OXIDOREDUCTASE PIG3-RELATED"/>
    <property type="match status" value="1"/>
</dbReference>
<protein>
    <submittedName>
        <fullName evidence="4">Oxidoreductase</fullName>
    </submittedName>
</protein>
<keyword evidence="5" id="KW-1185">Reference proteome</keyword>
<dbReference type="AlphaFoldDB" id="A0AAV3R6Q5"/>
<name>A0AAV3R6Q5_LITER</name>
<dbReference type="InterPro" id="IPR013154">
    <property type="entry name" value="ADH-like_N"/>
</dbReference>
<dbReference type="Gene3D" id="3.40.50.720">
    <property type="entry name" value="NAD(P)-binding Rossmann-like Domain"/>
    <property type="match status" value="1"/>
</dbReference>
<dbReference type="Gene3D" id="3.90.180.10">
    <property type="entry name" value="Medium-chain alcohol dehydrogenases, catalytic domain"/>
    <property type="match status" value="1"/>
</dbReference>
<evidence type="ECO:0000256" key="2">
    <source>
        <dbReference type="ARBA" id="ARBA00023002"/>
    </source>
</evidence>
<feature type="domain" description="Alcohol dehydrogenase-like N-terminal" evidence="3">
    <location>
        <begin position="27"/>
        <end position="109"/>
    </location>
</feature>
<evidence type="ECO:0000313" key="4">
    <source>
        <dbReference type="EMBL" id="GAA0171016.1"/>
    </source>
</evidence>
<dbReference type="PANTHER" id="PTHR48106:SF8">
    <property type="entry name" value="OS02G0805600 PROTEIN"/>
    <property type="match status" value="1"/>
</dbReference>
<evidence type="ECO:0000313" key="5">
    <source>
        <dbReference type="Proteomes" id="UP001454036"/>
    </source>
</evidence>
<keyword evidence="2" id="KW-0560">Oxidoreductase</keyword>
<sequence>MRVVAIEEIPASKVFKCREEPVPVPKDDEVVINVTATGVTKMDVLRSQFEYELPPDWNPVPGLQCSGTIIDVGKDVHGWKCGDEVCALLNGGGYANAVVVRATQVLPLPVADCINPVACLPEAACTTWEALMRLCKLSANMTLLVYERCGIICD</sequence>
<evidence type="ECO:0000259" key="3">
    <source>
        <dbReference type="Pfam" id="PF08240"/>
    </source>
</evidence>
<evidence type="ECO:0000256" key="1">
    <source>
        <dbReference type="ARBA" id="ARBA00022857"/>
    </source>
</evidence>
<gene>
    <name evidence="4" type="ORF">LIER_25152</name>
</gene>
<dbReference type="Pfam" id="PF08240">
    <property type="entry name" value="ADH_N"/>
    <property type="match status" value="1"/>
</dbReference>